<dbReference type="AlphaFoldDB" id="A0A212L2L9"/>
<reference evidence="1" key="1">
    <citation type="submission" date="2016-08" db="EMBL/GenBank/DDBJ databases">
        <authorList>
            <person name="Seilhamer J.J."/>
        </authorList>
    </citation>
    <scope>NUCLEOTIDE SEQUENCE</scope>
    <source>
        <strain evidence="1">86</strain>
    </source>
</reference>
<dbReference type="RefSeq" id="WP_288199081.1">
    <property type="nucleotide sequence ID" value="NZ_LT608334.1"/>
</dbReference>
<accession>A0A212L2L9</accession>
<protein>
    <submittedName>
        <fullName evidence="1">Uncharacterized protein</fullName>
    </submittedName>
</protein>
<dbReference type="EMBL" id="FMJD01000002">
    <property type="protein sequence ID" value="SCM71599.1"/>
    <property type="molecule type" value="Genomic_DNA"/>
</dbReference>
<organism evidence="1">
    <name type="scientific">uncultured Pleomorphomonas sp</name>
    <dbReference type="NCBI Taxonomy" id="442121"/>
    <lineage>
        <taxon>Bacteria</taxon>
        <taxon>Pseudomonadati</taxon>
        <taxon>Pseudomonadota</taxon>
        <taxon>Alphaproteobacteria</taxon>
        <taxon>Hyphomicrobiales</taxon>
        <taxon>Pleomorphomonadaceae</taxon>
        <taxon>Pleomorphomonas</taxon>
        <taxon>environmental samples</taxon>
    </lineage>
</organism>
<gene>
    <name evidence="1" type="ORF">KL86PLE_100280</name>
</gene>
<proteinExistence type="predicted"/>
<evidence type="ECO:0000313" key="1">
    <source>
        <dbReference type="EMBL" id="SCM71599.1"/>
    </source>
</evidence>
<sequence>MPNVDNGGPAFARAYFEHATTGEWSPAQDGMSLRDWFAGQAVGGIVASEGESRTPSDIVAKRAYELADAMLTARESGNG</sequence>
<name>A0A212L2L9_9HYPH</name>